<name>A0A8K0KJF6_LADFU</name>
<evidence type="ECO:0000256" key="2">
    <source>
        <dbReference type="ARBA" id="ARBA00004240"/>
    </source>
</evidence>
<comment type="caution">
    <text evidence="7">The sequence shown here is derived from an EMBL/GenBank/DDBJ whole genome shotgun (WGS) entry which is preliminary data.</text>
</comment>
<sequence>MPMSVAVYWACIRKKHLMFKYLIAVGALAAKLAHAISTFLSFVASHLASPTVSIKALSSATPFGPLRNRLLPCRIESSSEPERCVECTVLHDPGDQHTDADVIFIHGLHGSLYNTWRQGQWGGGKGRVFKLCPRPRSVGAQPMDPSATFVNTFWKDSISHYVCEENNNEGAKVENEEDRSGYSQCWPRDWLPKDCPRTRIIAINYSTDPFL</sequence>
<dbReference type="InterPro" id="IPR052374">
    <property type="entry name" value="SERAC1"/>
</dbReference>
<dbReference type="GO" id="GO:0016020">
    <property type="term" value="C:membrane"/>
    <property type="evidence" value="ECO:0007669"/>
    <property type="project" value="UniProtKB-SubCell"/>
</dbReference>
<keyword evidence="5" id="KW-0496">Mitochondrion</keyword>
<evidence type="ECO:0000256" key="5">
    <source>
        <dbReference type="ARBA" id="ARBA00023128"/>
    </source>
</evidence>
<dbReference type="PANTHER" id="PTHR48182">
    <property type="entry name" value="PROTEIN SERAC1"/>
    <property type="match status" value="1"/>
</dbReference>
<dbReference type="Proteomes" id="UP000792457">
    <property type="component" value="Unassembled WGS sequence"/>
</dbReference>
<reference evidence="7" key="2">
    <citation type="submission" date="2017-10" db="EMBL/GenBank/DDBJ databases">
        <title>Ladona fulva Genome sequencing and assembly.</title>
        <authorList>
            <person name="Murali S."/>
            <person name="Richards S."/>
            <person name="Bandaranaike D."/>
            <person name="Bellair M."/>
            <person name="Blankenburg K."/>
            <person name="Chao H."/>
            <person name="Dinh H."/>
            <person name="Doddapaneni H."/>
            <person name="Dugan-Rocha S."/>
            <person name="Elkadiri S."/>
            <person name="Gnanaolivu R."/>
            <person name="Hernandez B."/>
            <person name="Skinner E."/>
            <person name="Javaid M."/>
            <person name="Lee S."/>
            <person name="Li M."/>
            <person name="Ming W."/>
            <person name="Munidasa M."/>
            <person name="Muniz J."/>
            <person name="Nguyen L."/>
            <person name="Hughes D."/>
            <person name="Osuji N."/>
            <person name="Pu L.-L."/>
            <person name="Puazo M."/>
            <person name="Qu C."/>
            <person name="Quiroz J."/>
            <person name="Raj R."/>
            <person name="Weissenberger G."/>
            <person name="Xin Y."/>
            <person name="Zou X."/>
            <person name="Han Y."/>
            <person name="Worley K."/>
            <person name="Muzny D."/>
            <person name="Gibbs R."/>
        </authorList>
    </citation>
    <scope>NUCLEOTIDE SEQUENCE</scope>
    <source>
        <strain evidence="7">Sampled in the wild</strain>
    </source>
</reference>
<proteinExistence type="predicted"/>
<feature type="non-terminal residue" evidence="7">
    <location>
        <position position="1"/>
    </location>
</feature>
<reference evidence="7" key="1">
    <citation type="submission" date="2013-04" db="EMBL/GenBank/DDBJ databases">
        <authorList>
            <person name="Qu J."/>
            <person name="Murali S.C."/>
            <person name="Bandaranaike D."/>
            <person name="Bellair M."/>
            <person name="Blankenburg K."/>
            <person name="Chao H."/>
            <person name="Dinh H."/>
            <person name="Doddapaneni H."/>
            <person name="Downs B."/>
            <person name="Dugan-Rocha S."/>
            <person name="Elkadiri S."/>
            <person name="Gnanaolivu R.D."/>
            <person name="Hernandez B."/>
            <person name="Javaid M."/>
            <person name="Jayaseelan J.C."/>
            <person name="Lee S."/>
            <person name="Li M."/>
            <person name="Ming W."/>
            <person name="Munidasa M."/>
            <person name="Muniz J."/>
            <person name="Nguyen L."/>
            <person name="Ongeri F."/>
            <person name="Osuji N."/>
            <person name="Pu L.-L."/>
            <person name="Puazo M."/>
            <person name="Qu C."/>
            <person name="Quiroz J."/>
            <person name="Raj R."/>
            <person name="Weissenberger G."/>
            <person name="Xin Y."/>
            <person name="Zou X."/>
            <person name="Han Y."/>
            <person name="Richards S."/>
            <person name="Worley K."/>
            <person name="Muzny D."/>
            <person name="Gibbs R."/>
        </authorList>
    </citation>
    <scope>NUCLEOTIDE SEQUENCE</scope>
    <source>
        <strain evidence="7">Sampled in the wild</strain>
    </source>
</reference>
<dbReference type="OrthoDB" id="5086500at2759"/>
<protein>
    <submittedName>
        <fullName evidence="7">Uncharacterized protein</fullName>
    </submittedName>
</protein>
<dbReference type="GO" id="GO:0005783">
    <property type="term" value="C:endoplasmic reticulum"/>
    <property type="evidence" value="ECO:0007669"/>
    <property type="project" value="UniProtKB-SubCell"/>
</dbReference>
<keyword evidence="4" id="KW-0256">Endoplasmic reticulum</keyword>
<evidence type="ECO:0000313" key="7">
    <source>
        <dbReference type="EMBL" id="KAG8236379.1"/>
    </source>
</evidence>
<keyword evidence="6" id="KW-0472">Membrane</keyword>
<gene>
    <name evidence="7" type="ORF">J437_LFUL016657</name>
</gene>
<organism evidence="7 8">
    <name type="scientific">Ladona fulva</name>
    <name type="common">Scarce chaser dragonfly</name>
    <name type="synonym">Libellula fulva</name>
    <dbReference type="NCBI Taxonomy" id="123851"/>
    <lineage>
        <taxon>Eukaryota</taxon>
        <taxon>Metazoa</taxon>
        <taxon>Ecdysozoa</taxon>
        <taxon>Arthropoda</taxon>
        <taxon>Hexapoda</taxon>
        <taxon>Insecta</taxon>
        <taxon>Pterygota</taxon>
        <taxon>Palaeoptera</taxon>
        <taxon>Odonata</taxon>
        <taxon>Epiprocta</taxon>
        <taxon>Anisoptera</taxon>
        <taxon>Libelluloidea</taxon>
        <taxon>Libellulidae</taxon>
        <taxon>Ladona</taxon>
    </lineage>
</organism>
<accession>A0A8K0KJF6</accession>
<keyword evidence="8" id="KW-1185">Reference proteome</keyword>
<evidence type="ECO:0000256" key="6">
    <source>
        <dbReference type="ARBA" id="ARBA00023136"/>
    </source>
</evidence>
<evidence type="ECO:0000256" key="3">
    <source>
        <dbReference type="ARBA" id="ARBA00004370"/>
    </source>
</evidence>
<evidence type="ECO:0000256" key="4">
    <source>
        <dbReference type="ARBA" id="ARBA00022824"/>
    </source>
</evidence>
<comment type="subcellular location">
    <subcellularLocation>
        <location evidence="2">Endoplasmic reticulum</location>
    </subcellularLocation>
    <subcellularLocation>
        <location evidence="3">Membrane</location>
    </subcellularLocation>
    <subcellularLocation>
        <location evidence="1">Mitochondrion</location>
    </subcellularLocation>
</comment>
<evidence type="ECO:0000256" key="1">
    <source>
        <dbReference type="ARBA" id="ARBA00004173"/>
    </source>
</evidence>
<dbReference type="EMBL" id="KZ309021">
    <property type="protein sequence ID" value="KAG8236379.1"/>
    <property type="molecule type" value="Genomic_DNA"/>
</dbReference>
<dbReference type="AlphaFoldDB" id="A0A8K0KJF6"/>
<evidence type="ECO:0000313" key="8">
    <source>
        <dbReference type="Proteomes" id="UP000792457"/>
    </source>
</evidence>
<dbReference type="PANTHER" id="PTHR48182:SF2">
    <property type="entry name" value="PROTEIN SERAC1"/>
    <property type="match status" value="1"/>
</dbReference>
<dbReference type="GO" id="GO:0005739">
    <property type="term" value="C:mitochondrion"/>
    <property type="evidence" value="ECO:0007669"/>
    <property type="project" value="UniProtKB-SubCell"/>
</dbReference>